<accession>A0A0A1VY01</accession>
<organism evidence="1 2">
    <name type="scientific">Microcystis aeruginosa NIES-44</name>
    <dbReference type="NCBI Taxonomy" id="449439"/>
    <lineage>
        <taxon>Bacteria</taxon>
        <taxon>Bacillati</taxon>
        <taxon>Cyanobacteriota</taxon>
        <taxon>Cyanophyceae</taxon>
        <taxon>Oscillatoriophycideae</taxon>
        <taxon>Chroococcales</taxon>
        <taxon>Microcystaceae</taxon>
        <taxon>Microcystis</taxon>
    </lineage>
</organism>
<name>A0A0A1VY01_MICAE</name>
<comment type="caution">
    <text evidence="1">The sequence shown here is derived from an EMBL/GenBank/DDBJ whole genome shotgun (WGS) entry which is preliminary data.</text>
</comment>
<evidence type="ECO:0000313" key="2">
    <source>
        <dbReference type="Proteomes" id="UP000030321"/>
    </source>
</evidence>
<proteinExistence type="predicted"/>
<dbReference type="Proteomes" id="UP000030321">
    <property type="component" value="Unassembled WGS sequence"/>
</dbReference>
<evidence type="ECO:0000313" key="1">
    <source>
        <dbReference type="EMBL" id="GAL94166.1"/>
    </source>
</evidence>
<sequence length="41" mass="4926">MFGKHPSVLNKSTLNYLIKKRRFLERLFFNCNCHQKEATPD</sequence>
<dbReference type="EMBL" id="BBPA01000053">
    <property type="protein sequence ID" value="GAL94166.1"/>
    <property type="molecule type" value="Genomic_DNA"/>
</dbReference>
<protein>
    <submittedName>
        <fullName evidence="1">Uncharacterized protein</fullName>
    </submittedName>
</protein>
<gene>
    <name evidence="1" type="ORF">N44_02746</name>
</gene>
<reference evidence="2" key="1">
    <citation type="journal article" date="2015" name="Genome">
        <title>Whole Genome Sequence of the Non-Microcystin-Producing Microcystis aeruginosa Strain NIES-44.</title>
        <authorList>
            <person name="Okano K."/>
            <person name="Miyata N."/>
            <person name="Ozaki Y."/>
        </authorList>
    </citation>
    <scope>NUCLEOTIDE SEQUENCE [LARGE SCALE GENOMIC DNA]</scope>
    <source>
        <strain evidence="2">NIES-44</strain>
    </source>
</reference>
<dbReference type="AlphaFoldDB" id="A0A0A1VY01"/>